<protein>
    <submittedName>
        <fullName evidence="2">Uncharacterized protein</fullName>
    </submittedName>
</protein>
<keyword evidence="1" id="KW-1133">Transmembrane helix</keyword>
<gene>
    <name evidence="2" type="ORF">CR513_40490</name>
</gene>
<comment type="caution">
    <text evidence="2">The sequence shown here is derived from an EMBL/GenBank/DDBJ whole genome shotgun (WGS) entry which is preliminary data.</text>
</comment>
<dbReference type="AlphaFoldDB" id="A0A371FL94"/>
<proteinExistence type="predicted"/>
<name>A0A371FL94_MUCPR</name>
<keyword evidence="3" id="KW-1185">Reference proteome</keyword>
<sequence>MNLPSFGYLVTHLITLLFVSSIVCVMSIFLHKNVSSSMHNLLNVLFLVIHLVKRALCIMILTLGLQHNMTLSILQLLFCHCFLTFLQDPIKIISWLLLQYWNLNKLIYAIVHAFVRPKKVPCPPSVKPLGSKFVFSIKLY</sequence>
<evidence type="ECO:0000313" key="2">
    <source>
        <dbReference type="EMBL" id="RDX79125.1"/>
    </source>
</evidence>
<feature type="transmembrane region" description="Helical" evidence="1">
    <location>
        <begin position="41"/>
        <end position="63"/>
    </location>
</feature>
<keyword evidence="1" id="KW-0812">Transmembrane</keyword>
<organism evidence="2 3">
    <name type="scientific">Mucuna pruriens</name>
    <name type="common">Velvet bean</name>
    <name type="synonym">Dolichos pruriens</name>
    <dbReference type="NCBI Taxonomy" id="157652"/>
    <lineage>
        <taxon>Eukaryota</taxon>
        <taxon>Viridiplantae</taxon>
        <taxon>Streptophyta</taxon>
        <taxon>Embryophyta</taxon>
        <taxon>Tracheophyta</taxon>
        <taxon>Spermatophyta</taxon>
        <taxon>Magnoliopsida</taxon>
        <taxon>eudicotyledons</taxon>
        <taxon>Gunneridae</taxon>
        <taxon>Pentapetalae</taxon>
        <taxon>rosids</taxon>
        <taxon>fabids</taxon>
        <taxon>Fabales</taxon>
        <taxon>Fabaceae</taxon>
        <taxon>Papilionoideae</taxon>
        <taxon>50 kb inversion clade</taxon>
        <taxon>NPAAA clade</taxon>
        <taxon>indigoferoid/millettioid clade</taxon>
        <taxon>Phaseoleae</taxon>
        <taxon>Mucuna</taxon>
    </lineage>
</organism>
<reference evidence="2" key="1">
    <citation type="submission" date="2018-05" db="EMBL/GenBank/DDBJ databases">
        <title>Draft genome of Mucuna pruriens seed.</title>
        <authorList>
            <person name="Nnadi N.E."/>
            <person name="Vos R."/>
            <person name="Hasami M.H."/>
            <person name="Devisetty U.K."/>
            <person name="Aguiy J.C."/>
        </authorList>
    </citation>
    <scope>NUCLEOTIDE SEQUENCE [LARGE SCALE GENOMIC DNA]</scope>
    <source>
        <strain evidence="2">JCA_2017</strain>
    </source>
</reference>
<dbReference type="EMBL" id="QJKJ01008628">
    <property type="protein sequence ID" value="RDX79125.1"/>
    <property type="molecule type" value="Genomic_DNA"/>
</dbReference>
<keyword evidence="1" id="KW-0472">Membrane</keyword>
<evidence type="ECO:0000313" key="3">
    <source>
        <dbReference type="Proteomes" id="UP000257109"/>
    </source>
</evidence>
<dbReference type="Proteomes" id="UP000257109">
    <property type="component" value="Unassembled WGS sequence"/>
</dbReference>
<feature type="non-terminal residue" evidence="2">
    <location>
        <position position="1"/>
    </location>
</feature>
<feature type="transmembrane region" description="Helical" evidence="1">
    <location>
        <begin position="6"/>
        <end position="29"/>
    </location>
</feature>
<accession>A0A371FL94</accession>
<evidence type="ECO:0000256" key="1">
    <source>
        <dbReference type="SAM" id="Phobius"/>
    </source>
</evidence>